<evidence type="ECO:0000313" key="2">
    <source>
        <dbReference type="Proteomes" id="UP000499080"/>
    </source>
</evidence>
<evidence type="ECO:0000313" key="1">
    <source>
        <dbReference type="EMBL" id="GBN27873.1"/>
    </source>
</evidence>
<gene>
    <name evidence="1" type="ORF">AVEN_250166_1</name>
</gene>
<dbReference type="EMBL" id="BGPR01007561">
    <property type="protein sequence ID" value="GBN27873.1"/>
    <property type="molecule type" value="Genomic_DNA"/>
</dbReference>
<comment type="caution">
    <text evidence="1">The sequence shown here is derived from an EMBL/GenBank/DDBJ whole genome shotgun (WGS) entry which is preliminary data.</text>
</comment>
<accession>A0A4Y2MMH1</accession>
<dbReference type="Proteomes" id="UP000499080">
    <property type="component" value="Unassembled WGS sequence"/>
</dbReference>
<dbReference type="AlphaFoldDB" id="A0A4Y2MMH1"/>
<organism evidence="1 2">
    <name type="scientific">Araneus ventricosus</name>
    <name type="common">Orbweaver spider</name>
    <name type="synonym">Epeira ventricosa</name>
    <dbReference type="NCBI Taxonomy" id="182803"/>
    <lineage>
        <taxon>Eukaryota</taxon>
        <taxon>Metazoa</taxon>
        <taxon>Ecdysozoa</taxon>
        <taxon>Arthropoda</taxon>
        <taxon>Chelicerata</taxon>
        <taxon>Arachnida</taxon>
        <taxon>Araneae</taxon>
        <taxon>Araneomorphae</taxon>
        <taxon>Entelegynae</taxon>
        <taxon>Araneoidea</taxon>
        <taxon>Araneidae</taxon>
        <taxon>Araneus</taxon>
    </lineage>
</organism>
<keyword evidence="2" id="KW-1185">Reference proteome</keyword>
<protein>
    <submittedName>
        <fullName evidence="1">Uncharacterized protein</fullName>
    </submittedName>
</protein>
<name>A0A4Y2MMH1_ARAVE</name>
<sequence>MNKIIRYHKGCKIRKQPYLLVIPCGYSNGGVLGPSTNDITYHLREGSGRGRLWATRTPASVIEAIAAAVIQNSECQGRDPDLSGYLLVTSHEKSTYLLYLP</sequence>
<proteinExistence type="predicted"/>
<reference evidence="1 2" key="1">
    <citation type="journal article" date="2019" name="Sci. Rep.">
        <title>Orb-weaving spider Araneus ventricosus genome elucidates the spidroin gene catalogue.</title>
        <authorList>
            <person name="Kono N."/>
            <person name="Nakamura H."/>
            <person name="Ohtoshi R."/>
            <person name="Moran D.A.P."/>
            <person name="Shinohara A."/>
            <person name="Yoshida Y."/>
            <person name="Fujiwara M."/>
            <person name="Mori M."/>
            <person name="Tomita M."/>
            <person name="Arakawa K."/>
        </authorList>
    </citation>
    <scope>NUCLEOTIDE SEQUENCE [LARGE SCALE GENOMIC DNA]</scope>
</reference>